<organism evidence="1 2">
    <name type="scientific">Holotrichia oblita</name>
    <name type="common">Chafer beetle</name>
    <dbReference type="NCBI Taxonomy" id="644536"/>
    <lineage>
        <taxon>Eukaryota</taxon>
        <taxon>Metazoa</taxon>
        <taxon>Ecdysozoa</taxon>
        <taxon>Arthropoda</taxon>
        <taxon>Hexapoda</taxon>
        <taxon>Insecta</taxon>
        <taxon>Pterygota</taxon>
        <taxon>Neoptera</taxon>
        <taxon>Endopterygota</taxon>
        <taxon>Coleoptera</taxon>
        <taxon>Polyphaga</taxon>
        <taxon>Scarabaeiformia</taxon>
        <taxon>Scarabaeidae</taxon>
        <taxon>Melolonthinae</taxon>
        <taxon>Holotrichia</taxon>
    </lineage>
</organism>
<proteinExistence type="predicted"/>
<accession>A0ACB9T9Y3</accession>
<sequence>MSTKTKITSMKKDELIKHLEKRGLTKNGNKSDLARRLREALNSSFIQDGHNDDNDSLTSSTETLCNVSTPIKNKRRKKSAVFRLINRVEDLEKRLKYMMVLYTKIRKQINSKSGNVNRYTTLNNGISDSVMKKSVDNNDVKKGNALLAGNETGNIKYNPVSALDKIVLNKVVILGDSHSRAYGDKIRNKLPENFKVDSIIKPNGRIVDVTENLNEKVKNLGESDYILIQCGTNDIDNCHDSGDIYRILNNFGRVMEATKGVNTIISTIPFRYDRPQLNDIVNFTYTSYKNSINVSWDNCNTSYNINLYKTINDGPEIPHFRWLNENSYYFQKLEECTAYNISIEPTNGLIFETTVRTLPERPQNLTSSIKNHTITFNWDEAFSNECKKYKIMANGKLQTDSENNNFTSTYNVDGCTTFQVALIDDDNHVGQYLLMTVPGVVINLTVEVDVNSMLLTWMPPEESSCIVGYTIIEGTNEHNTTATKYELVNLEACTKYTVQVRAYSDTAYGDIVEITDTTTNPTNIDAVRNMRLDVLEDVLRATWDPPNLQSACITSYGIIMWNQHHSTIDSETTNTKYEFTPLVACMQYNIMVKPKIGSREGVSTTLNTEIAPIENTPPIVTLTVPSATSLTINLKFQDYSANMCDIFLIIVNCTVEGNESEEQRNVEVPYVDTQTRTAIVVIENLRYLTSYRCYAFVENTAGISNASDVIIFETVEGLPSAPQNLTAIELDDTLLVTWDPPESIPGNFKKYRISLIPTNEDDVPFDCYISLENITYETTELEYRYYNPMPYYNYTITVAAETGAGFGPEASAIVETVPKAPEEPRNVTIEYDKEVPITLSVHWLKPCNTNGKLKYFEYELTGQQIDDDKWDNRVNNVLANTNGSFSYELFIESLKPYFNYTLKLAAYVEGLDGDDIRGDEVIVTNIITPETVPSAPQNLRAIVEDDSILLITWEPPESIAGRLGDYRITITPTNLDDVSSDCYTPLESIQDETDTTQYQYHNITPYYNYTITVAASTGAGFGPDASTVIQTNPKAPEAPRNVHVEVNSATSMVATWLKPCNINGKLKYFAYELIGQHLEDGTWESVIDKVPANTDGSFDYELVVDSLKAYFNYTFKLVAYVEGLNDSGDIRGEEVTVVFTTPELIPSAPQNLTAIETDDSTLLITWERPESVSGRLGHYKITIIPENMAEVSSDCDLPLETIEYETEKMEYEYLNSMPYYKYTIAVAASTGAGYGPENSLELQTEPKAPEAPRNVTVEYEVEDTVITLLVNWSKPCNINGKLKYFECALIGQHRKDATWYDSDYYIIPNADGNFNYEHVIDSIKAYFNYTVKLVAYVEGSSDSDEIRGNESVITNITTPELLDCDYVIYVLNVPMPNHLQLLFTAPTVPMNLTAIDITSTSFNLYWDEPQSKNGILLSYRIVVETAGSNHHIPEDCPHFKETVYNYTTNSSTLSLDFDEGLPHFHYLISVAAATNAGYGRESWIEVDTSSDEPEIPRDVKLVINNTLGSVYEAVLTITWLLPCNTNGDLAYFYWKLNGHSIENETDTVNHEGRIHPSAEDSDTFQLILENLQPVFHYNFSISTCITDEICGESYSTHFTTPDGYASPPTNMKVHNMTPHSGILNWDEPAYKNGRIQSYILYILPEKPMYYVPEGCPLPNVSEYKTVLNNTVFNFEFEGKPKYKYQAAVVATTRTGVGYEAHISFILPSGPSQMVREVSHSFANKEGRNYNVSVKFDWLLPCNTNGHLRRFDWDLVGTSIVDSTTYNVTESVYGDNVTNLGYSLTISQLLPLYSYRFVIATIVGDGDEEVRGEEYSATFESPDGYPTEPTNLHVIDLEAYMATIVWDRPEHENGEIVLYKFIVTSDGPAYNIPVGCSNEYETLLYNVTVDPQMRNYAIQGRSNFYYKVVLLAKTRTGEGPQSELQFKTLATVPEPVGNVQTIITDMKTENYSSDVEISFDEPCELNDNFDHYAIEIFGKRNGYVDDNHKFKLGYDTQSFLLTLKPQYTYSGHIDVVTTFHMSSADIDSFVAPSGVPPFSVKTLETPTLTPTTATLVLNNQLFENSQGDIIYYAIIIGVRVDISEGLGGKFDFWNESEWPDSGFWSPHNTEEYQTTPAFWAPFQDTRSANYTFVIGNGNCSTDNSSYCNGPLKPETRYAVRIRGYTSNAYRDTSVIYFTTLPEETYLALILGLIFGLLAAIMLLTFIFFLWCRKKKEKTDTPTEETVIQVGKPPPISKHRFVEHCLMFEENRSQLKAEYSHLDRLSATEKPSSNVAMADNNKRKNRYINIMPYDETRVKLTIDSNDNYEDYINASYIKGYSGNHEYIATQGPMESTVEDFWRMIIQEDVGIIVMVAQFVEQSKQKCFKYFPEKEEIMSIGSDINVKCTNEINLDDYINRTLIVEKDGEQMLVKHLQYMLWPDFGCPTKTSSMLEFRESMRKHIETSKNKAVIHCSAGVGRTGTLIAIDILLQKIDNTDDDVDVFSTVLDLRKQRTHMVQTEKQYEFIHKCLRDYLTKPKLNSNDDLSPIYENVNIINGYSDIIRSPGPHTSTENLIRLKEL</sequence>
<protein>
    <submittedName>
        <fullName evidence="1">Cytokine receptor</fullName>
    </submittedName>
</protein>
<comment type="caution">
    <text evidence="1">The sequence shown here is derived from an EMBL/GenBank/DDBJ whole genome shotgun (WGS) entry which is preliminary data.</text>
</comment>
<gene>
    <name evidence="1" type="ORF">MML48_4g00008250</name>
</gene>
<dbReference type="EMBL" id="CM043018">
    <property type="protein sequence ID" value="KAI4463589.1"/>
    <property type="molecule type" value="Genomic_DNA"/>
</dbReference>
<name>A0ACB9T9Y3_HOLOL</name>
<evidence type="ECO:0000313" key="2">
    <source>
        <dbReference type="Proteomes" id="UP001056778"/>
    </source>
</evidence>
<dbReference type="Proteomes" id="UP001056778">
    <property type="component" value="Chromosome 4"/>
</dbReference>
<evidence type="ECO:0000313" key="1">
    <source>
        <dbReference type="EMBL" id="KAI4463589.1"/>
    </source>
</evidence>
<keyword evidence="1" id="KW-0675">Receptor</keyword>
<reference evidence="1" key="1">
    <citation type="submission" date="2022-04" db="EMBL/GenBank/DDBJ databases">
        <title>Chromosome-scale genome assembly of Holotrichia oblita Faldermann.</title>
        <authorList>
            <person name="Rongchong L."/>
        </authorList>
    </citation>
    <scope>NUCLEOTIDE SEQUENCE</scope>
    <source>
        <strain evidence="1">81SQS9</strain>
    </source>
</reference>
<keyword evidence="2" id="KW-1185">Reference proteome</keyword>